<dbReference type="EMBL" id="JAUIZM010000011">
    <property type="protein sequence ID" value="KAK1357244.1"/>
    <property type="molecule type" value="Genomic_DNA"/>
</dbReference>
<dbReference type="Gene3D" id="3.30.200.20">
    <property type="entry name" value="Phosphorylase Kinase, domain 1"/>
    <property type="match status" value="1"/>
</dbReference>
<evidence type="ECO:0000313" key="2">
    <source>
        <dbReference type="Proteomes" id="UP001237642"/>
    </source>
</evidence>
<keyword evidence="2" id="KW-1185">Reference proteome</keyword>
<dbReference type="AlphaFoldDB" id="A0AAD8M2F6"/>
<evidence type="ECO:0000313" key="1">
    <source>
        <dbReference type="EMBL" id="KAK1357244.1"/>
    </source>
</evidence>
<organism evidence="1 2">
    <name type="scientific">Heracleum sosnowskyi</name>
    <dbReference type="NCBI Taxonomy" id="360622"/>
    <lineage>
        <taxon>Eukaryota</taxon>
        <taxon>Viridiplantae</taxon>
        <taxon>Streptophyta</taxon>
        <taxon>Embryophyta</taxon>
        <taxon>Tracheophyta</taxon>
        <taxon>Spermatophyta</taxon>
        <taxon>Magnoliopsida</taxon>
        <taxon>eudicotyledons</taxon>
        <taxon>Gunneridae</taxon>
        <taxon>Pentapetalae</taxon>
        <taxon>asterids</taxon>
        <taxon>campanulids</taxon>
        <taxon>Apiales</taxon>
        <taxon>Apiaceae</taxon>
        <taxon>Apioideae</taxon>
        <taxon>apioid superclade</taxon>
        <taxon>Tordylieae</taxon>
        <taxon>Tordyliinae</taxon>
        <taxon>Heracleum</taxon>
    </lineage>
</organism>
<reference evidence="1" key="1">
    <citation type="submission" date="2023-02" db="EMBL/GenBank/DDBJ databases">
        <title>Genome of toxic invasive species Heracleum sosnowskyi carries increased number of genes despite the absence of recent whole-genome duplications.</title>
        <authorList>
            <person name="Schelkunov M."/>
            <person name="Shtratnikova V."/>
            <person name="Makarenko M."/>
            <person name="Klepikova A."/>
            <person name="Omelchenko D."/>
            <person name="Novikova G."/>
            <person name="Obukhova E."/>
            <person name="Bogdanov V."/>
            <person name="Penin A."/>
            <person name="Logacheva M."/>
        </authorList>
    </citation>
    <scope>NUCLEOTIDE SEQUENCE</scope>
    <source>
        <strain evidence="1">Hsosn_3</strain>
        <tissue evidence="1">Leaf</tissue>
    </source>
</reference>
<name>A0AAD8M2F6_9APIA</name>
<accession>A0AAD8M2F6</accession>
<sequence>MVTFKFNLTYRNLTIVAACMHCRMSIMLLPKCCLSFGLARITPIFRKIPVYLVKLTSDRFYQRSVLLVLQPLYRSKRGTTYPKVLGVQFHSIYILNLISFSDDLVTAGPRKFSYQSLAVATYNFSDERMFGEGGFGCGYKG</sequence>
<proteinExistence type="predicted"/>
<dbReference type="Proteomes" id="UP001237642">
    <property type="component" value="Unassembled WGS sequence"/>
</dbReference>
<reference evidence="1" key="2">
    <citation type="submission" date="2023-05" db="EMBL/GenBank/DDBJ databases">
        <authorList>
            <person name="Schelkunov M.I."/>
        </authorList>
    </citation>
    <scope>NUCLEOTIDE SEQUENCE</scope>
    <source>
        <strain evidence="1">Hsosn_3</strain>
        <tissue evidence="1">Leaf</tissue>
    </source>
</reference>
<protein>
    <submittedName>
        <fullName evidence="1">Uncharacterized protein</fullName>
    </submittedName>
</protein>
<gene>
    <name evidence="1" type="ORF">POM88_050500</name>
</gene>
<comment type="caution">
    <text evidence="1">The sequence shown here is derived from an EMBL/GenBank/DDBJ whole genome shotgun (WGS) entry which is preliminary data.</text>
</comment>